<sequence length="154" mass="16405">MYATEVSRYVSAPPAAVYRALLDARAVANWRVPDGMTGRVHEFDVRVGGAFRVSLTYDDGRPGVGKSADRTDTYHGRFVELVPFEKVVEVVRFDTDDPRFAGTMTLTTTLVPAGAGTTVVLVHAGVPDAVPADANEAGARTALANLARWVEAAG</sequence>
<organism evidence="3 4">
    <name type="scientific">Streptomyces noursei</name>
    <name type="common">Streptomyces albulus</name>
    <dbReference type="NCBI Taxonomy" id="1971"/>
    <lineage>
        <taxon>Bacteria</taxon>
        <taxon>Bacillati</taxon>
        <taxon>Actinomycetota</taxon>
        <taxon>Actinomycetes</taxon>
        <taxon>Kitasatosporales</taxon>
        <taxon>Streptomycetaceae</taxon>
        <taxon>Streptomyces</taxon>
    </lineage>
</organism>
<dbReference type="STRING" id="68570.DC74_1328"/>
<evidence type="ECO:0000313" key="4">
    <source>
        <dbReference type="Proteomes" id="UP000288351"/>
    </source>
</evidence>
<proteinExistence type="inferred from homology"/>
<reference evidence="3 4" key="1">
    <citation type="journal article" date="2019" name="Microbiol. Resour. Announc.">
        <title>Draft Genome Sequence of the Most Traditional epsilon-Poly-l-Lysine Producer, Streptomyces albulus NBRC14147.</title>
        <authorList>
            <person name="Yamanaka K."/>
            <person name="Hamano Y."/>
        </authorList>
    </citation>
    <scope>NUCLEOTIDE SEQUENCE [LARGE SCALE GENOMIC DNA]</scope>
    <source>
        <strain evidence="3 4">NBRC 14147</strain>
    </source>
</reference>
<evidence type="ECO:0000259" key="2">
    <source>
        <dbReference type="Pfam" id="PF08327"/>
    </source>
</evidence>
<accession>A0A059VR08</accession>
<name>A0A059VR08_STRNR</name>
<comment type="similarity">
    <text evidence="1">Belongs to the AHA1 family.</text>
</comment>
<dbReference type="EMBL" id="BHXC01000006">
    <property type="protein sequence ID" value="GCB89456.1"/>
    <property type="molecule type" value="Genomic_DNA"/>
</dbReference>
<dbReference type="Proteomes" id="UP000288351">
    <property type="component" value="Unassembled WGS sequence"/>
</dbReference>
<dbReference type="Gene3D" id="3.30.530.20">
    <property type="match status" value="1"/>
</dbReference>
<dbReference type="InterPro" id="IPR023393">
    <property type="entry name" value="START-like_dom_sf"/>
</dbReference>
<protein>
    <submittedName>
        <fullName evidence="3">Activator of HSP90 ATPase</fullName>
    </submittedName>
</protein>
<feature type="domain" description="Activator of Hsp90 ATPase homologue 1/2-like C-terminal" evidence="2">
    <location>
        <begin position="12"/>
        <end position="150"/>
    </location>
</feature>
<dbReference type="eggNOG" id="COG3832">
    <property type="taxonomic scope" value="Bacteria"/>
</dbReference>
<dbReference type="AlphaFoldDB" id="A0A059VR08"/>
<evidence type="ECO:0000313" key="3">
    <source>
        <dbReference type="EMBL" id="GCB89456.1"/>
    </source>
</evidence>
<dbReference type="SUPFAM" id="SSF55961">
    <property type="entry name" value="Bet v1-like"/>
    <property type="match status" value="1"/>
</dbReference>
<dbReference type="InterPro" id="IPR013538">
    <property type="entry name" value="ASHA1/2-like_C"/>
</dbReference>
<comment type="caution">
    <text evidence="3">The sequence shown here is derived from an EMBL/GenBank/DDBJ whole genome shotgun (WGS) entry which is preliminary data.</text>
</comment>
<dbReference type="CDD" id="cd08895">
    <property type="entry name" value="SRPBCC_CalC_Aha1-like_2"/>
    <property type="match status" value="1"/>
</dbReference>
<gene>
    <name evidence="3" type="ORF">SALB_02131</name>
</gene>
<dbReference type="Pfam" id="PF08327">
    <property type="entry name" value="AHSA1"/>
    <property type="match status" value="1"/>
</dbReference>
<dbReference type="RefSeq" id="WP_016574939.1">
    <property type="nucleotide sequence ID" value="NZ_BHXC01000006.1"/>
</dbReference>
<evidence type="ECO:0000256" key="1">
    <source>
        <dbReference type="ARBA" id="ARBA00006817"/>
    </source>
</evidence>